<evidence type="ECO:0000313" key="2">
    <source>
        <dbReference type="Proteomes" id="UP000287853"/>
    </source>
</evidence>
<keyword evidence="2" id="KW-1185">Reference proteome</keyword>
<comment type="caution">
    <text evidence="1">The sequence shown here is derived from an EMBL/GenBank/DDBJ whole genome shotgun (WGS) entry which is preliminary data.</text>
</comment>
<proteinExistence type="predicted"/>
<dbReference type="InterPro" id="IPR029060">
    <property type="entry name" value="PIN-like_dom_sf"/>
</dbReference>
<evidence type="ECO:0000313" key="1">
    <source>
        <dbReference type="EMBL" id="RWX46548.1"/>
    </source>
</evidence>
<name>A0A444J094_9BACT</name>
<evidence type="ECO:0008006" key="3">
    <source>
        <dbReference type="Google" id="ProtNLM"/>
    </source>
</evidence>
<dbReference type="EMBL" id="MTKO01000060">
    <property type="protein sequence ID" value="RWX46548.1"/>
    <property type="molecule type" value="Genomic_DNA"/>
</dbReference>
<organism evidence="1 2">
    <name type="scientific">Candidatus Electrothrix aarhusensis</name>
    <dbReference type="NCBI Taxonomy" id="1859131"/>
    <lineage>
        <taxon>Bacteria</taxon>
        <taxon>Pseudomonadati</taxon>
        <taxon>Thermodesulfobacteriota</taxon>
        <taxon>Desulfobulbia</taxon>
        <taxon>Desulfobulbales</taxon>
        <taxon>Desulfobulbaceae</taxon>
        <taxon>Candidatus Electrothrix</taxon>
    </lineage>
</organism>
<gene>
    <name evidence="1" type="ORF">H206_00307</name>
</gene>
<accession>A0A444J094</accession>
<dbReference type="SUPFAM" id="SSF88723">
    <property type="entry name" value="PIN domain-like"/>
    <property type="match status" value="1"/>
</dbReference>
<sequence>MYDDNLPPALQSKGVLLDANLLIALLVGSFGEGEVERFKRTQQFATRDVVELTKVVERFGWRYTTPHVIAETSNLLDWMDDSRRCEAGKRLAAYICTAREVHVEGAEIVKTPVYHKLGITDAGLCLLARQSDCIVITADLPLYHYALNLHVQIVNFNHMRNQWI</sequence>
<protein>
    <recommendedName>
        <fullName evidence="3">PIN domain-containing protein</fullName>
    </recommendedName>
</protein>
<dbReference type="Gene3D" id="3.40.50.1010">
    <property type="entry name" value="5'-nuclease"/>
    <property type="match status" value="1"/>
</dbReference>
<reference evidence="1 2" key="1">
    <citation type="submission" date="2017-01" db="EMBL/GenBank/DDBJ databases">
        <title>The cable genome- insights into the physiology and evolution of filamentous bacteria capable of sulfide oxidation via long distance electron transfer.</title>
        <authorList>
            <person name="Schreiber L."/>
            <person name="Bjerg J.T."/>
            <person name="Boggild A."/>
            <person name="Van De Vossenberg J."/>
            <person name="Meysman F."/>
            <person name="Nielsen L.P."/>
            <person name="Schramm A."/>
            <person name="Kjeldsen K.U."/>
        </authorList>
    </citation>
    <scope>NUCLEOTIDE SEQUENCE [LARGE SCALE GENOMIC DNA]</scope>
    <source>
        <strain evidence="1">MCF</strain>
    </source>
</reference>
<dbReference type="Proteomes" id="UP000287853">
    <property type="component" value="Unassembled WGS sequence"/>
</dbReference>
<dbReference type="AlphaFoldDB" id="A0A444J094"/>